<organism evidence="7 8">
    <name type="scientific">Clostridium argentinense CDC 2741</name>
    <dbReference type="NCBI Taxonomy" id="1418104"/>
    <lineage>
        <taxon>Bacteria</taxon>
        <taxon>Bacillati</taxon>
        <taxon>Bacillota</taxon>
        <taxon>Clostridia</taxon>
        <taxon>Eubacteriales</taxon>
        <taxon>Clostridiaceae</taxon>
        <taxon>Clostridium</taxon>
    </lineage>
</organism>
<dbReference type="EC" id="3.1.11.6" evidence="6"/>
<dbReference type="NCBIfam" id="NF002140">
    <property type="entry name" value="PRK00977.1-4"/>
    <property type="match status" value="1"/>
</dbReference>
<evidence type="ECO:0000256" key="2">
    <source>
        <dbReference type="ARBA" id="ARBA00022490"/>
    </source>
</evidence>
<comment type="function">
    <text evidence="6">Bidirectionally degrades single-stranded DNA into large acid-insoluble oligonucleotides, which are then degraded further into small acid-soluble oligonucleotides.</text>
</comment>
<keyword evidence="8" id="KW-1185">Reference proteome</keyword>
<dbReference type="PIRSF" id="PIRSF006488">
    <property type="entry name" value="Exonuc_VII_S"/>
    <property type="match status" value="1"/>
</dbReference>
<dbReference type="STRING" id="29341.RSJ17_12330"/>
<keyword evidence="4 6" id="KW-0378">Hydrolase</keyword>
<comment type="similarity">
    <text evidence="1 6">Belongs to the XseB family.</text>
</comment>
<dbReference type="SUPFAM" id="SSF116842">
    <property type="entry name" value="XseB-like"/>
    <property type="match status" value="1"/>
</dbReference>
<keyword evidence="5 6" id="KW-0269">Exonuclease</keyword>
<dbReference type="PANTHER" id="PTHR34137">
    <property type="entry name" value="EXODEOXYRIBONUCLEASE 7 SMALL SUBUNIT"/>
    <property type="match status" value="1"/>
</dbReference>
<evidence type="ECO:0000313" key="8">
    <source>
        <dbReference type="Proteomes" id="UP000031366"/>
    </source>
</evidence>
<dbReference type="OrthoDB" id="1924430at2"/>
<comment type="catalytic activity">
    <reaction evidence="6">
        <text>Exonucleolytic cleavage in either 5'- to 3'- or 3'- to 5'-direction to yield nucleoside 5'-phosphates.</text>
        <dbReference type="EC" id="3.1.11.6"/>
    </reaction>
</comment>
<dbReference type="GO" id="GO:0009318">
    <property type="term" value="C:exodeoxyribonuclease VII complex"/>
    <property type="evidence" value="ECO:0007669"/>
    <property type="project" value="UniProtKB-UniRule"/>
</dbReference>
<dbReference type="GO" id="GO:0005829">
    <property type="term" value="C:cytosol"/>
    <property type="evidence" value="ECO:0007669"/>
    <property type="project" value="TreeGrafter"/>
</dbReference>
<dbReference type="Gene3D" id="1.10.287.1040">
    <property type="entry name" value="Exonuclease VII, small subunit"/>
    <property type="match status" value="1"/>
</dbReference>
<proteinExistence type="inferred from homology"/>
<dbReference type="GO" id="GO:0006308">
    <property type="term" value="P:DNA catabolic process"/>
    <property type="evidence" value="ECO:0007669"/>
    <property type="project" value="UniProtKB-UniRule"/>
</dbReference>
<dbReference type="Pfam" id="PF02609">
    <property type="entry name" value="Exonuc_VII_S"/>
    <property type="match status" value="1"/>
</dbReference>
<reference evidence="7 8" key="1">
    <citation type="journal article" date="2015" name="Infect. Genet. Evol.">
        <title>Genomic sequences of six botulinum neurotoxin-producing strains representing three clostridial species illustrate the mobility and diversity of botulinum neurotoxin genes.</title>
        <authorList>
            <person name="Smith T.J."/>
            <person name="Hill K.K."/>
            <person name="Xie G."/>
            <person name="Foley B.T."/>
            <person name="Williamson C.H."/>
            <person name="Foster J.T."/>
            <person name="Johnson S.L."/>
            <person name="Chertkov O."/>
            <person name="Teshima H."/>
            <person name="Gibbons H.S."/>
            <person name="Johnsky L.A."/>
            <person name="Karavis M.A."/>
            <person name="Smith L.A."/>
        </authorList>
    </citation>
    <scope>NUCLEOTIDE SEQUENCE [LARGE SCALE GENOMIC DNA]</scope>
    <source>
        <strain evidence="7 8">CDC 2741</strain>
    </source>
</reference>
<dbReference type="AlphaFoldDB" id="A0A0C1RCU1"/>
<dbReference type="RefSeq" id="WP_039630213.1">
    <property type="nucleotide sequence ID" value="NZ_AYSO01000012.1"/>
</dbReference>
<dbReference type="NCBIfam" id="TIGR01280">
    <property type="entry name" value="xseB"/>
    <property type="match status" value="1"/>
</dbReference>
<protein>
    <recommendedName>
        <fullName evidence="6">Exodeoxyribonuclease 7 small subunit</fullName>
        <ecNumber evidence="6">3.1.11.6</ecNumber>
    </recommendedName>
    <alternativeName>
        <fullName evidence="6">Exodeoxyribonuclease VII small subunit</fullName>
        <shortName evidence="6">Exonuclease VII small subunit</shortName>
    </alternativeName>
</protein>
<dbReference type="PANTHER" id="PTHR34137:SF1">
    <property type="entry name" value="EXODEOXYRIBONUCLEASE 7 SMALL SUBUNIT"/>
    <property type="match status" value="1"/>
</dbReference>
<name>A0A0C1RCU1_9CLOT</name>
<evidence type="ECO:0000256" key="6">
    <source>
        <dbReference type="HAMAP-Rule" id="MF_00337"/>
    </source>
</evidence>
<dbReference type="HAMAP" id="MF_00337">
    <property type="entry name" value="Exonuc_7_S"/>
    <property type="match status" value="1"/>
</dbReference>
<keyword evidence="2 6" id="KW-0963">Cytoplasm</keyword>
<sequence length="74" mass="8716">MARKKESYEDKLIKLTEIISDIESSELTLEDSMKQYEAGIKLCNELYKMLNEYEGKIKLLSNGEEKDFNFEEID</sequence>
<dbReference type="Proteomes" id="UP000031366">
    <property type="component" value="Unassembled WGS sequence"/>
</dbReference>
<evidence type="ECO:0000313" key="7">
    <source>
        <dbReference type="EMBL" id="KIE48186.1"/>
    </source>
</evidence>
<dbReference type="EMBL" id="AYSO01000012">
    <property type="protein sequence ID" value="KIE48186.1"/>
    <property type="molecule type" value="Genomic_DNA"/>
</dbReference>
<evidence type="ECO:0000256" key="1">
    <source>
        <dbReference type="ARBA" id="ARBA00009998"/>
    </source>
</evidence>
<accession>A0A0C1RCU1</accession>
<comment type="subunit">
    <text evidence="6">Heterooligomer composed of large and small subunits.</text>
</comment>
<evidence type="ECO:0000256" key="4">
    <source>
        <dbReference type="ARBA" id="ARBA00022801"/>
    </source>
</evidence>
<gene>
    <name evidence="6" type="primary">xseB</name>
    <name evidence="7" type="ORF">U732_3762</name>
</gene>
<keyword evidence="3 6" id="KW-0540">Nuclease</keyword>
<evidence type="ECO:0000256" key="5">
    <source>
        <dbReference type="ARBA" id="ARBA00022839"/>
    </source>
</evidence>
<dbReference type="GO" id="GO:0008855">
    <property type="term" value="F:exodeoxyribonuclease VII activity"/>
    <property type="evidence" value="ECO:0007669"/>
    <property type="project" value="UniProtKB-UniRule"/>
</dbReference>
<evidence type="ECO:0000256" key="3">
    <source>
        <dbReference type="ARBA" id="ARBA00022722"/>
    </source>
</evidence>
<comment type="caution">
    <text evidence="7">The sequence shown here is derived from an EMBL/GenBank/DDBJ whole genome shotgun (WGS) entry which is preliminary data.</text>
</comment>
<comment type="subcellular location">
    <subcellularLocation>
        <location evidence="6">Cytoplasm</location>
    </subcellularLocation>
</comment>
<dbReference type="InterPro" id="IPR037004">
    <property type="entry name" value="Exonuc_VII_ssu_sf"/>
</dbReference>
<dbReference type="InterPro" id="IPR003761">
    <property type="entry name" value="Exonuc_VII_S"/>
</dbReference>